<protein>
    <recommendedName>
        <fullName evidence="2">Prepilin type IV endopeptidase peptidase domain-containing protein</fullName>
    </recommendedName>
</protein>
<reference evidence="3 4" key="1">
    <citation type="journal article" date="2012" name="Int. J. Syst. Evol. Microbiol.">
        <title>Vibrio caribbeanicus sp. nov., isolated from the marine sponge Scleritoderma cyanea.</title>
        <authorList>
            <person name="Hoffmann M."/>
            <person name="Monday S.R."/>
            <person name="Allard M.W."/>
            <person name="Strain E.A."/>
            <person name="Whittaker P."/>
            <person name="Naum M."/>
            <person name="McCarthy P.J."/>
            <person name="Lopez J.V."/>
            <person name="Fischer M."/>
            <person name="Brown E.W."/>
        </authorList>
    </citation>
    <scope>NUCLEOTIDE SEQUENCE [LARGE SCALE GENOMIC DNA]</scope>
    <source>
        <strain evidence="3 4">LMG 19158</strain>
    </source>
</reference>
<name>F9RLX6_9VIBR</name>
<keyword evidence="1" id="KW-0812">Transmembrane</keyword>
<evidence type="ECO:0000259" key="2">
    <source>
        <dbReference type="Pfam" id="PF01478"/>
    </source>
</evidence>
<evidence type="ECO:0000256" key="1">
    <source>
        <dbReference type="SAM" id="Phobius"/>
    </source>
</evidence>
<feature type="transmembrane region" description="Helical" evidence="1">
    <location>
        <begin position="101"/>
        <end position="125"/>
    </location>
</feature>
<dbReference type="GO" id="GO:0004190">
    <property type="term" value="F:aspartic-type endopeptidase activity"/>
    <property type="evidence" value="ECO:0007669"/>
    <property type="project" value="InterPro"/>
</dbReference>
<dbReference type="eggNOG" id="COG4960">
    <property type="taxonomic scope" value="Bacteria"/>
</dbReference>
<sequence>MDDLVSILIGIDASILGWLVLVILSLNVAFFDLTSRVVSNRTCLLILVIAVFINSIGYDSIFSVNGLLAAFFLFFLYYISFWGGGDTKLAIAFLPAITAQYVLLFLVGIGLLGGVLLVVYLIVGLRCGVDKIKEDGLPFGIPICISGLFCVVASL</sequence>
<feature type="transmembrane region" description="Helical" evidence="1">
    <location>
        <begin position="37"/>
        <end position="54"/>
    </location>
</feature>
<dbReference type="Pfam" id="PF01478">
    <property type="entry name" value="Peptidase_A24"/>
    <property type="match status" value="1"/>
</dbReference>
<organism evidence="3 4">
    <name type="scientific">Vibrio scophthalmi LMG 19158</name>
    <dbReference type="NCBI Taxonomy" id="870967"/>
    <lineage>
        <taxon>Bacteria</taxon>
        <taxon>Pseudomonadati</taxon>
        <taxon>Pseudomonadota</taxon>
        <taxon>Gammaproteobacteria</taxon>
        <taxon>Vibrionales</taxon>
        <taxon>Vibrionaceae</taxon>
        <taxon>Vibrio</taxon>
    </lineage>
</organism>
<keyword evidence="1" id="KW-0472">Membrane</keyword>
<evidence type="ECO:0000313" key="4">
    <source>
        <dbReference type="Proteomes" id="UP000004349"/>
    </source>
</evidence>
<dbReference type="GO" id="GO:0016020">
    <property type="term" value="C:membrane"/>
    <property type="evidence" value="ECO:0007669"/>
    <property type="project" value="InterPro"/>
</dbReference>
<dbReference type="InterPro" id="IPR000045">
    <property type="entry name" value="Prepilin_IV_endopep_pep"/>
</dbReference>
<evidence type="ECO:0000313" key="3">
    <source>
        <dbReference type="EMBL" id="EGU38676.1"/>
    </source>
</evidence>
<dbReference type="AlphaFoldDB" id="F9RLX6"/>
<proteinExistence type="predicted"/>
<accession>F9RLX6</accession>
<feature type="domain" description="Prepilin type IV endopeptidase peptidase" evidence="2">
    <location>
        <begin position="19"/>
        <end position="117"/>
    </location>
</feature>
<feature type="transmembrane region" description="Helical" evidence="1">
    <location>
        <begin position="7"/>
        <end position="31"/>
    </location>
</feature>
<dbReference type="EMBL" id="AFWE01000078">
    <property type="protein sequence ID" value="EGU38676.1"/>
    <property type="molecule type" value="Genomic_DNA"/>
</dbReference>
<gene>
    <name evidence="3" type="ORF">VIS19158_02665</name>
</gene>
<keyword evidence="1" id="KW-1133">Transmembrane helix</keyword>
<feature type="transmembrane region" description="Helical" evidence="1">
    <location>
        <begin position="61"/>
        <end position="81"/>
    </location>
</feature>
<dbReference type="Gene3D" id="1.20.120.1220">
    <property type="match status" value="1"/>
</dbReference>
<dbReference type="Proteomes" id="UP000004349">
    <property type="component" value="Unassembled WGS sequence"/>
</dbReference>
<dbReference type="RefSeq" id="WP_005594395.1">
    <property type="nucleotide sequence ID" value="NZ_AFWE01000078.1"/>
</dbReference>
<comment type="caution">
    <text evidence="3">The sequence shown here is derived from an EMBL/GenBank/DDBJ whole genome shotgun (WGS) entry which is preliminary data.</text>
</comment>